<dbReference type="InterPro" id="IPR007170">
    <property type="entry name" value="SpoVG"/>
</dbReference>
<dbReference type="Pfam" id="PF04026">
    <property type="entry name" value="SpoVG"/>
    <property type="match status" value="1"/>
</dbReference>
<dbReference type="GO" id="GO:0030435">
    <property type="term" value="P:sporulation resulting in formation of a cellular spore"/>
    <property type="evidence" value="ECO:0007669"/>
    <property type="project" value="InterPro"/>
</dbReference>
<evidence type="ECO:0000256" key="3">
    <source>
        <dbReference type="ARBA" id="ARBA00023306"/>
    </source>
</evidence>
<protein>
    <recommendedName>
        <fullName evidence="6">Septation protein SpoVG</fullName>
    </recommendedName>
</protein>
<keyword evidence="1" id="KW-0132">Cell division</keyword>
<dbReference type="Gene3D" id="3.30.1120.40">
    <property type="entry name" value="Stage V sporulation protein G"/>
    <property type="match status" value="1"/>
</dbReference>
<evidence type="ECO:0000313" key="5">
    <source>
        <dbReference type="Proteomes" id="UP000179243"/>
    </source>
</evidence>
<sequence>MENAVLDITELRIYPTKKESAVRAFCTATFNHALCVSGIRIKEGKKGVYVAFPLSTGANGKRHPIVFPVTGEARREISNRILATYVINHCVDDYTL</sequence>
<evidence type="ECO:0000256" key="2">
    <source>
        <dbReference type="ARBA" id="ARBA00023210"/>
    </source>
</evidence>
<dbReference type="AlphaFoldDB" id="A0A1F7FGU0"/>
<keyword evidence="3" id="KW-0131">Cell cycle</keyword>
<dbReference type="PANTHER" id="PTHR38429:SF1">
    <property type="entry name" value="SEPTATION PROTEIN SPOVG-RELATED"/>
    <property type="match status" value="1"/>
</dbReference>
<evidence type="ECO:0000313" key="4">
    <source>
        <dbReference type="EMBL" id="OGK05717.1"/>
    </source>
</evidence>
<evidence type="ECO:0000256" key="1">
    <source>
        <dbReference type="ARBA" id="ARBA00022618"/>
    </source>
</evidence>
<dbReference type="Proteomes" id="UP000179243">
    <property type="component" value="Unassembled WGS sequence"/>
</dbReference>
<dbReference type="PANTHER" id="PTHR38429">
    <property type="entry name" value="SEPTATION PROTEIN SPOVG-RELATED"/>
    <property type="match status" value="1"/>
</dbReference>
<reference evidence="4 5" key="1">
    <citation type="journal article" date="2016" name="Nat. Commun.">
        <title>Thousands of microbial genomes shed light on interconnected biogeochemical processes in an aquifer system.</title>
        <authorList>
            <person name="Anantharaman K."/>
            <person name="Brown C.T."/>
            <person name="Hug L.A."/>
            <person name="Sharon I."/>
            <person name="Castelle C.J."/>
            <person name="Probst A.J."/>
            <person name="Thomas B.C."/>
            <person name="Singh A."/>
            <person name="Wilkins M.J."/>
            <person name="Karaoz U."/>
            <person name="Brodie E.L."/>
            <person name="Williams K.H."/>
            <person name="Hubbard S.S."/>
            <person name="Banfield J.F."/>
        </authorList>
    </citation>
    <scope>NUCLEOTIDE SEQUENCE [LARGE SCALE GENOMIC DNA]</scope>
</reference>
<dbReference type="InterPro" id="IPR036751">
    <property type="entry name" value="SpoVG_sf"/>
</dbReference>
<dbReference type="EMBL" id="MFYX01000050">
    <property type="protein sequence ID" value="OGK05717.1"/>
    <property type="molecule type" value="Genomic_DNA"/>
</dbReference>
<evidence type="ECO:0008006" key="6">
    <source>
        <dbReference type="Google" id="ProtNLM"/>
    </source>
</evidence>
<name>A0A1F7FGU0_UNCRA</name>
<dbReference type="GO" id="GO:0000917">
    <property type="term" value="P:division septum assembly"/>
    <property type="evidence" value="ECO:0007669"/>
    <property type="project" value="UniProtKB-KW"/>
</dbReference>
<dbReference type="SUPFAM" id="SSF160537">
    <property type="entry name" value="SpoVG-like"/>
    <property type="match status" value="1"/>
</dbReference>
<gene>
    <name evidence="4" type="ORF">A2519_03970</name>
</gene>
<accession>A0A1F7FGU0</accession>
<proteinExistence type="predicted"/>
<organism evidence="4 5">
    <name type="scientific">Candidatus Raymondbacteria bacterium RIFOXYD12_FULL_49_13</name>
    <dbReference type="NCBI Taxonomy" id="1817890"/>
    <lineage>
        <taxon>Bacteria</taxon>
        <taxon>Raymondiibacteriota</taxon>
    </lineage>
</organism>
<keyword evidence="2" id="KW-0717">Septation</keyword>
<comment type="caution">
    <text evidence="4">The sequence shown here is derived from an EMBL/GenBank/DDBJ whole genome shotgun (WGS) entry which is preliminary data.</text>
</comment>